<evidence type="ECO:0000256" key="1">
    <source>
        <dbReference type="ARBA" id="ARBA00004141"/>
    </source>
</evidence>
<organism evidence="9 10">
    <name type="scientific">Pinctada imbricata</name>
    <name type="common">Atlantic pearl-oyster</name>
    <name type="synonym">Pinctada martensii</name>
    <dbReference type="NCBI Taxonomy" id="66713"/>
    <lineage>
        <taxon>Eukaryota</taxon>
        <taxon>Metazoa</taxon>
        <taxon>Spiralia</taxon>
        <taxon>Lophotrochozoa</taxon>
        <taxon>Mollusca</taxon>
        <taxon>Bivalvia</taxon>
        <taxon>Autobranchia</taxon>
        <taxon>Pteriomorphia</taxon>
        <taxon>Pterioida</taxon>
        <taxon>Pterioidea</taxon>
        <taxon>Pteriidae</taxon>
        <taxon>Pinctada</taxon>
    </lineage>
</organism>
<evidence type="ECO:0000256" key="6">
    <source>
        <dbReference type="ARBA" id="ARBA00038046"/>
    </source>
</evidence>
<feature type="transmembrane region" description="Helical" evidence="7">
    <location>
        <begin position="553"/>
        <end position="572"/>
    </location>
</feature>
<keyword evidence="3 7" id="KW-1133">Transmembrane helix</keyword>
<dbReference type="Pfam" id="PF12349">
    <property type="entry name" value="Sterol-sensing"/>
    <property type="match status" value="1"/>
</dbReference>
<feature type="transmembrane region" description="Helical" evidence="7">
    <location>
        <begin position="236"/>
        <end position="252"/>
    </location>
</feature>
<dbReference type="InterPro" id="IPR053958">
    <property type="entry name" value="HMGCR/SNAP/NPC1-like_SSD"/>
</dbReference>
<feature type="transmembrane region" description="Helical" evidence="7">
    <location>
        <begin position="284"/>
        <end position="303"/>
    </location>
</feature>
<proteinExistence type="inferred from homology"/>
<dbReference type="GO" id="GO:0016020">
    <property type="term" value="C:membrane"/>
    <property type="evidence" value="ECO:0007669"/>
    <property type="project" value="UniProtKB-SubCell"/>
</dbReference>
<evidence type="ECO:0000256" key="5">
    <source>
        <dbReference type="ARBA" id="ARBA00023180"/>
    </source>
</evidence>
<feature type="transmembrane region" description="Helical" evidence="7">
    <location>
        <begin position="584"/>
        <end position="607"/>
    </location>
</feature>
<keyword evidence="4 7" id="KW-0472">Membrane</keyword>
<feature type="transmembrane region" description="Helical" evidence="7">
    <location>
        <begin position="259"/>
        <end position="278"/>
    </location>
</feature>
<evidence type="ECO:0000259" key="8">
    <source>
        <dbReference type="PROSITE" id="PS50156"/>
    </source>
</evidence>
<dbReference type="InterPro" id="IPR000731">
    <property type="entry name" value="SSD"/>
</dbReference>
<comment type="subcellular location">
    <subcellularLocation>
        <location evidence="1">Membrane</location>
        <topology evidence="1">Multi-pass membrane protein</topology>
    </subcellularLocation>
</comment>
<keyword evidence="10" id="KW-1185">Reference proteome</keyword>
<dbReference type="SUPFAM" id="SSF82866">
    <property type="entry name" value="Multidrug efflux transporter AcrB transmembrane domain"/>
    <property type="match status" value="2"/>
</dbReference>
<name>A0AA88YCS9_PINIB</name>
<feature type="transmembrane region" description="Helical" evidence="7">
    <location>
        <begin position="453"/>
        <end position="473"/>
    </location>
</feature>
<dbReference type="EMBL" id="VSWD01000009">
    <property type="protein sequence ID" value="KAK3093990.1"/>
    <property type="molecule type" value="Genomic_DNA"/>
</dbReference>
<dbReference type="InterPro" id="IPR052081">
    <property type="entry name" value="Dispatched_Hh_regulator"/>
</dbReference>
<protein>
    <recommendedName>
        <fullName evidence="8">SSD domain-containing protein</fullName>
    </recommendedName>
</protein>
<reference evidence="9" key="1">
    <citation type="submission" date="2019-08" db="EMBL/GenBank/DDBJ databases">
        <title>The improved chromosome-level genome for the pearl oyster Pinctada fucata martensii using PacBio sequencing and Hi-C.</title>
        <authorList>
            <person name="Zheng Z."/>
        </authorList>
    </citation>
    <scope>NUCLEOTIDE SEQUENCE</scope>
    <source>
        <strain evidence="9">ZZ-2019</strain>
        <tissue evidence="9">Adductor muscle</tissue>
    </source>
</reference>
<feature type="transmembrane region" description="Helical" evidence="7">
    <location>
        <begin position="479"/>
        <end position="502"/>
    </location>
</feature>
<dbReference type="Proteomes" id="UP001186944">
    <property type="component" value="Unassembled WGS sequence"/>
</dbReference>
<feature type="transmembrane region" description="Helical" evidence="7">
    <location>
        <begin position="514"/>
        <end position="533"/>
    </location>
</feature>
<dbReference type="AlphaFoldDB" id="A0AA88YCS9"/>
<dbReference type="PROSITE" id="PS50156">
    <property type="entry name" value="SSD"/>
    <property type="match status" value="1"/>
</dbReference>
<gene>
    <name evidence="9" type="ORF">FSP39_022604</name>
</gene>
<keyword evidence="5" id="KW-0325">Glycoprotein</keyword>
<comment type="caution">
    <text evidence="9">The sequence shown here is derived from an EMBL/GenBank/DDBJ whole genome shotgun (WGS) entry which is preliminary data.</text>
</comment>
<sequence length="805" mass="90765">MDFKGLAMVLRNDETNTKALAFRARHHYPNKYTRITKKGPLGDWDRGTIADSFEVILQTDGQHIFSMDMLRKMKEIEDFVSSLKGYTSVCLLQLSGQCHQPLSVIRNMETAIAERGFPNTMNSTVINRMIREVICDAYRDKKTSSKLKIFLENGYDPCNANSTAQMTRMFFQFGFGKNESRIYKTSKCTRSIFQNNVLKPAMDTIRQNFSRDGINLHYFSHDIFLTEAGDQAMKDAWLGVGGFLFIFTIMWFQTQSFWITFMGLYSIITSFLIANLVYRFCFGFTYFGYFHVVAIFIIIGIGADDVFVELFKESNFFGKAYNLHRQGFQRLLDTDYTDVYLLWGMYPQDTSSCKFKSSDFCHGSALWDKNFNPSSAEAQISLKNMCNQLRSMSPEESKLLMIRQSEDGTNLDIDCFTVPMLEFLKNEIMPMTMINGFQLTDYTWHWMRIQETLLTYGLEGLAISLGIALPVLVVSSMNIYIGLIATLVIGLVITSAIGLLPLTGHGLGVIESINLYMVVGLSVDYVVHFAEAYRFSSHPDRKRRVGSMLENMGLSVTSGALTTFGAASFMLWADIRLISQFGLFVMTIISLSYIYSLFGFSAVMALFGPEGDTGNLCVIGRNFGRLIFMSCSTCLHMNISLFNMPQNTIDQLKTMFSSMENPGCDAGTAQITPCQSTLSQRTKCMKTTIRGRFVGMKNLYPEAVMEQIVVVRACAPRPLTEPDKCMTLDELDPETKTKVTAQLEQAKAQWESLSLTGDTCFKGAGDVPYKPETKDPDNGSGRLFNMSHFLITLLAMTAGKLMKTM</sequence>
<evidence type="ECO:0000256" key="2">
    <source>
        <dbReference type="ARBA" id="ARBA00022692"/>
    </source>
</evidence>
<evidence type="ECO:0000313" key="9">
    <source>
        <dbReference type="EMBL" id="KAK3093990.1"/>
    </source>
</evidence>
<comment type="similarity">
    <text evidence="6">Belongs to the dispatched family.</text>
</comment>
<accession>A0AA88YCS9</accession>
<evidence type="ECO:0000256" key="3">
    <source>
        <dbReference type="ARBA" id="ARBA00022989"/>
    </source>
</evidence>
<evidence type="ECO:0000313" key="10">
    <source>
        <dbReference type="Proteomes" id="UP001186944"/>
    </source>
</evidence>
<feature type="domain" description="SSD" evidence="8">
    <location>
        <begin position="481"/>
        <end position="606"/>
    </location>
</feature>
<dbReference type="GO" id="GO:0022857">
    <property type="term" value="F:transmembrane transporter activity"/>
    <property type="evidence" value="ECO:0007669"/>
    <property type="project" value="TreeGrafter"/>
</dbReference>
<dbReference type="PANTHER" id="PTHR45951">
    <property type="entry name" value="PROTEIN DISPATCHED-RELATED"/>
    <property type="match status" value="1"/>
</dbReference>
<dbReference type="Gene3D" id="1.20.1640.10">
    <property type="entry name" value="Multidrug efflux transporter AcrB transmembrane domain"/>
    <property type="match status" value="2"/>
</dbReference>
<evidence type="ECO:0000256" key="4">
    <source>
        <dbReference type="ARBA" id="ARBA00023136"/>
    </source>
</evidence>
<evidence type="ECO:0000256" key="7">
    <source>
        <dbReference type="SAM" id="Phobius"/>
    </source>
</evidence>
<keyword evidence="2 7" id="KW-0812">Transmembrane</keyword>